<reference evidence="1 2" key="1">
    <citation type="submission" date="2018-12" db="EMBL/GenBank/DDBJ databases">
        <title>Persistence of Moraxella catarrhalis in Chronic Obstructive Pulmonary Disease and Regulation of the Hag/MID Adhesin.</title>
        <authorList>
            <person name="Murphy T."/>
            <person name="Zhao X."/>
            <person name="Vyas G."/>
            <person name="Aluvathingal J."/>
            <person name="Nadendla S."/>
            <person name="Tallon L."/>
            <person name="Tettelin H."/>
        </authorList>
    </citation>
    <scope>NUCLEOTIDE SEQUENCE [LARGE SCALE GENOMIC DNA]</scope>
    <source>
        <strain evidence="1 2">46P58B1</strain>
    </source>
</reference>
<dbReference type="Proteomes" id="UP000280228">
    <property type="component" value="Chromosome"/>
</dbReference>
<sequence>MSNDLINHPAHYTSCPSGIECIEITELLPFCLGNCYKYLHRAGLKGDELTDLKKAVFYARRAYLNDEKLTETAQSLIFKVARHQADEKRKILSCFAAAHIKKFYLFLQEHVSKYEQKRNTNMDNRST</sequence>
<organism evidence="1 2">
    <name type="scientific">Moraxella catarrhalis</name>
    <name type="common">Branhamella catarrhalis</name>
    <dbReference type="NCBI Taxonomy" id="480"/>
    <lineage>
        <taxon>Bacteria</taxon>
        <taxon>Pseudomonadati</taxon>
        <taxon>Pseudomonadota</taxon>
        <taxon>Gammaproteobacteria</taxon>
        <taxon>Moraxellales</taxon>
        <taxon>Moraxellaceae</taxon>
        <taxon>Moraxella</taxon>
    </lineage>
</organism>
<accession>A0A3A9KS31</accession>
<proteinExistence type="predicted"/>
<evidence type="ECO:0008006" key="3">
    <source>
        <dbReference type="Google" id="ProtNLM"/>
    </source>
</evidence>
<dbReference type="RefSeq" id="WP_003658573.1">
    <property type="nucleotide sequence ID" value="NZ_JAABKX010000004.1"/>
</dbReference>
<dbReference type="InterPro" id="IPR021739">
    <property type="entry name" value="SaV-like"/>
</dbReference>
<dbReference type="Pfam" id="PF11753">
    <property type="entry name" value="DUF3310"/>
    <property type="match status" value="1"/>
</dbReference>
<protein>
    <recommendedName>
        <fullName evidence="3">DUF3310 domain-containing protein</fullName>
    </recommendedName>
</protein>
<evidence type="ECO:0000313" key="1">
    <source>
        <dbReference type="EMBL" id="AZQ93686.1"/>
    </source>
</evidence>
<dbReference type="EMBL" id="CP034662">
    <property type="protein sequence ID" value="AZQ93686.1"/>
    <property type="molecule type" value="Genomic_DNA"/>
</dbReference>
<evidence type="ECO:0000313" key="2">
    <source>
        <dbReference type="Proteomes" id="UP000280228"/>
    </source>
</evidence>
<name>A0A3A9KS31_MORCA</name>
<gene>
    <name evidence="1" type="ORF">EJK53_1704</name>
</gene>
<dbReference type="AlphaFoldDB" id="A0A3A9KS31"/>